<feature type="domain" description="Tyrosine-protein phosphatase" evidence="4">
    <location>
        <begin position="523"/>
        <end position="666"/>
    </location>
</feature>
<dbReference type="InterPro" id="IPR000340">
    <property type="entry name" value="Dual-sp_phosphatase_cat-dom"/>
</dbReference>
<dbReference type="PROSITE" id="PS50054">
    <property type="entry name" value="TYR_PHOSPHATASE_DUAL"/>
    <property type="match status" value="1"/>
</dbReference>
<gene>
    <name evidence="6" type="ORF">LRAMOSA07794</name>
</gene>
<feature type="domain" description="Tyrosine specific protein phosphatases" evidence="5">
    <location>
        <begin position="585"/>
        <end position="653"/>
    </location>
</feature>
<protein>
    <submittedName>
        <fullName evidence="6">Uncharacterized protein</fullName>
    </submittedName>
</protein>
<feature type="compositionally biased region" description="Acidic residues" evidence="3">
    <location>
        <begin position="436"/>
        <end position="453"/>
    </location>
</feature>
<dbReference type="EMBL" id="LK023316">
    <property type="protein sequence ID" value="CDS05265.1"/>
    <property type="molecule type" value="Genomic_DNA"/>
</dbReference>
<dbReference type="SMART" id="SM00195">
    <property type="entry name" value="DSPc"/>
    <property type="match status" value="1"/>
</dbReference>
<dbReference type="Pfam" id="PF00782">
    <property type="entry name" value="DSPc"/>
    <property type="match status" value="2"/>
</dbReference>
<dbReference type="PROSITE" id="PS50056">
    <property type="entry name" value="TYR_PHOSPHATASE_2"/>
    <property type="match status" value="2"/>
</dbReference>
<dbReference type="GO" id="GO:0008138">
    <property type="term" value="F:protein tyrosine/serine/threonine phosphatase activity"/>
    <property type="evidence" value="ECO:0007669"/>
    <property type="project" value="TreeGrafter"/>
</dbReference>
<name>A0A077WCW7_9FUNG</name>
<proteinExistence type="predicted"/>
<dbReference type="Gene3D" id="3.90.190.10">
    <property type="entry name" value="Protein tyrosine phosphatase superfamily"/>
    <property type="match status" value="2"/>
</dbReference>
<dbReference type="InterPro" id="IPR053239">
    <property type="entry name" value="Dual_spec_PTase"/>
</dbReference>
<dbReference type="OrthoDB" id="273181at2759"/>
<feature type="region of interest" description="Disordered" evidence="3">
    <location>
        <begin position="432"/>
        <end position="460"/>
    </location>
</feature>
<keyword evidence="1" id="KW-0378">Hydrolase</keyword>
<organism evidence="6">
    <name type="scientific">Lichtheimia ramosa</name>
    <dbReference type="NCBI Taxonomy" id="688394"/>
    <lineage>
        <taxon>Eukaryota</taxon>
        <taxon>Fungi</taxon>
        <taxon>Fungi incertae sedis</taxon>
        <taxon>Mucoromycota</taxon>
        <taxon>Mucoromycotina</taxon>
        <taxon>Mucoromycetes</taxon>
        <taxon>Mucorales</taxon>
        <taxon>Lichtheimiaceae</taxon>
        <taxon>Lichtheimia</taxon>
    </lineage>
</organism>
<accession>A0A077WCW7</accession>
<dbReference type="AlphaFoldDB" id="A0A077WCW7"/>
<dbReference type="GO" id="GO:0033260">
    <property type="term" value="P:nuclear DNA replication"/>
    <property type="evidence" value="ECO:0007669"/>
    <property type="project" value="TreeGrafter"/>
</dbReference>
<evidence type="ECO:0000259" key="4">
    <source>
        <dbReference type="PROSITE" id="PS50054"/>
    </source>
</evidence>
<dbReference type="PANTHER" id="PTHR47550">
    <property type="entry name" value="DUAL SPECIFICITY PROTEIN PHOSPHATASE PPS1"/>
    <property type="match status" value="1"/>
</dbReference>
<dbReference type="GO" id="GO:0005634">
    <property type="term" value="C:nucleus"/>
    <property type="evidence" value="ECO:0007669"/>
    <property type="project" value="GOC"/>
</dbReference>
<dbReference type="PROSITE" id="PS00383">
    <property type="entry name" value="TYR_PHOSPHATASE_1"/>
    <property type="match status" value="1"/>
</dbReference>
<dbReference type="PANTHER" id="PTHR47550:SF1">
    <property type="entry name" value="DUAL SPECIFICITY PROTEIN PHOSPHATASE PPS1"/>
    <property type="match status" value="1"/>
</dbReference>
<evidence type="ECO:0000256" key="3">
    <source>
        <dbReference type="SAM" id="MobiDB-lite"/>
    </source>
</evidence>
<evidence type="ECO:0000256" key="2">
    <source>
        <dbReference type="ARBA" id="ARBA00022912"/>
    </source>
</evidence>
<evidence type="ECO:0000256" key="1">
    <source>
        <dbReference type="ARBA" id="ARBA00022801"/>
    </source>
</evidence>
<reference evidence="6" key="1">
    <citation type="journal article" date="2014" name="Genome Announc.">
        <title>De novo whole-genome sequence and genome annotation of Lichtheimia ramosa.</title>
        <authorList>
            <person name="Linde J."/>
            <person name="Schwartze V."/>
            <person name="Binder U."/>
            <person name="Lass-Florl C."/>
            <person name="Voigt K."/>
            <person name="Horn F."/>
        </authorList>
    </citation>
    <scope>NUCLEOTIDE SEQUENCE</scope>
    <source>
        <strain evidence="6">JMRC FSU:6197</strain>
    </source>
</reference>
<dbReference type="InterPro" id="IPR029021">
    <property type="entry name" value="Prot-tyrosine_phosphatase-like"/>
</dbReference>
<sequence>MSTSDTQDLFDVPVDFLKDTLQTDPFPIYRISSEQYASLYQQYIKTPLPNASQLFPWLHGVDGHSYQQNLYFGVRRCLPPRYRGLMVVHSQQQQEDHEIDMDDHDENDSGIFQVRQSRLLRDAISVKELVDSRTDTFYDYKDTTVNLRNFQIQALRFASISDLVVYGRDAMETAKSLARAQLHLRKERMAEIEQVKKNAGKRAIKDANDLVYRVLVIQEPVEDIAQRYPYLFSHPLRFWEQEQNEIRAMSAASEITEHIWVGHTQDAPSDDVDLDHMDDSSTNFSICIEAHDLADMPSPSTLTLARETLNEEYPPSVGTIFLDVYSTFMPSSVASFDKFYDKLIKLLQFMDDQATRERDILIHCSDGYSETSLLVLSWIMYKQKLRLPEAFLFLQEKRSFFVYAADMLTLKRIDSYLQSGAATRVLVNSDTADSNDMNDAEYDDDDDDDDEDMETPRAGNRTLFDDTYLNEVSNNDSDKSMTMLDTENVYGANIMGSPLMPVIDAQSKSRFDWFYSPRFEGSFPSRILPFLYLGNLNHATNPGMLKVLGITHIVSVGEHAGLDTSEFKVLFLDNLYDDGIDSIESRLEQAVKFIDEARIQNSHCMIHCRVGVSRSAAITICYIMQHLKYTLAQAYLLVRARRLNVIIQPNLKFMYEMLQLEQRMFGHQSISWPVLCREIHLLNMAYHDNDEFS</sequence>
<dbReference type="InterPro" id="IPR020422">
    <property type="entry name" value="TYR_PHOSPHATASE_DUAL_dom"/>
</dbReference>
<evidence type="ECO:0000259" key="5">
    <source>
        <dbReference type="PROSITE" id="PS50056"/>
    </source>
</evidence>
<dbReference type="InterPro" id="IPR000387">
    <property type="entry name" value="Tyr_Pase_dom"/>
</dbReference>
<evidence type="ECO:0000313" key="6">
    <source>
        <dbReference type="EMBL" id="CDS05265.1"/>
    </source>
</evidence>
<keyword evidence="2" id="KW-0904">Protein phosphatase</keyword>
<feature type="domain" description="Tyrosine specific protein phosphatases" evidence="5">
    <location>
        <begin position="341"/>
        <end position="409"/>
    </location>
</feature>
<dbReference type="InterPro" id="IPR016130">
    <property type="entry name" value="Tyr_Pase_AS"/>
</dbReference>
<dbReference type="SUPFAM" id="SSF52799">
    <property type="entry name" value="(Phosphotyrosine protein) phosphatases II"/>
    <property type="match status" value="2"/>
</dbReference>